<comment type="caution">
    <text evidence="1">The sequence shown here is derived from an EMBL/GenBank/DDBJ whole genome shotgun (WGS) entry which is preliminary data.</text>
</comment>
<reference evidence="2" key="1">
    <citation type="journal article" date="2019" name="Int. J. Syst. Evol. Microbiol.">
        <title>The Global Catalogue of Microorganisms (GCM) 10K type strain sequencing project: providing services to taxonomists for standard genome sequencing and annotation.</title>
        <authorList>
            <consortium name="The Broad Institute Genomics Platform"/>
            <consortium name="The Broad Institute Genome Sequencing Center for Infectious Disease"/>
            <person name="Wu L."/>
            <person name="Ma J."/>
        </authorList>
    </citation>
    <scope>NUCLEOTIDE SEQUENCE [LARGE SCALE GENOMIC DNA]</scope>
    <source>
        <strain evidence="2">KCTC 22245</strain>
    </source>
</reference>
<dbReference type="Pfam" id="PF14307">
    <property type="entry name" value="Glyco_tran_WbsX"/>
    <property type="match status" value="1"/>
</dbReference>
<dbReference type="EMBL" id="JBHRVA010000003">
    <property type="protein sequence ID" value="MFC3303634.1"/>
    <property type="molecule type" value="Genomic_DNA"/>
</dbReference>
<keyword evidence="2" id="KW-1185">Reference proteome</keyword>
<accession>A0ABV7MGA1</accession>
<organism evidence="1 2">
    <name type="scientific">Parvularcula lutaonensis</name>
    <dbReference type="NCBI Taxonomy" id="491923"/>
    <lineage>
        <taxon>Bacteria</taxon>
        <taxon>Pseudomonadati</taxon>
        <taxon>Pseudomonadota</taxon>
        <taxon>Alphaproteobacteria</taxon>
        <taxon>Parvularculales</taxon>
        <taxon>Parvularculaceae</taxon>
        <taxon>Parvularcula</taxon>
    </lineage>
</organism>
<proteinExistence type="predicted"/>
<evidence type="ECO:0000313" key="1">
    <source>
        <dbReference type="EMBL" id="MFC3303634.1"/>
    </source>
</evidence>
<dbReference type="Gene3D" id="3.20.20.80">
    <property type="entry name" value="Glycosidases"/>
    <property type="match status" value="1"/>
</dbReference>
<protein>
    <submittedName>
        <fullName evidence="1">Glycoside hydrolase family 99-like domain-containing protein</fullName>
    </submittedName>
</protein>
<gene>
    <name evidence="1" type="ORF">ACFONP_12935</name>
</gene>
<evidence type="ECO:0000313" key="2">
    <source>
        <dbReference type="Proteomes" id="UP001595607"/>
    </source>
</evidence>
<dbReference type="RefSeq" id="WP_189576365.1">
    <property type="nucleotide sequence ID" value="NZ_BMXU01000002.1"/>
</dbReference>
<dbReference type="CDD" id="cd11579">
    <property type="entry name" value="Glyco_tran_WbsX"/>
    <property type="match status" value="1"/>
</dbReference>
<dbReference type="PANTHER" id="PTHR41244:SF1">
    <property type="entry name" value="GLYCOSYLTRANSFERASE"/>
    <property type="match status" value="1"/>
</dbReference>
<dbReference type="PANTHER" id="PTHR41244">
    <property type="entry name" value="RHAMNAN SYNTHESIS F"/>
    <property type="match status" value="1"/>
</dbReference>
<dbReference type="InterPro" id="IPR032719">
    <property type="entry name" value="WbsX"/>
</dbReference>
<sequence>MGKVKGADGGAGLTVHLDSVDAKEIVGWCDFAEVSPQEVRFSILLGQNRIPVISRLFERADLRSAEGGNGRRLGVEIDLNNITNRRAILGCVNGGTVESPLSVTLIAEWQASQATSRSIELSRDEFLQTAGFLPDRSGQWTDPNDFEVFLPSGDRPHERTEHEIEDLKTIAFYLPQFYPLAVNDRVWGQGFTEWTNVVEAKPNYPGHGMPLKPADLGFYDARLSATRKRQADLAKLFNIDAFCYYYYWFSGQRVMTEVIDDLLRVGGDDFPYCLCWANETWSRRWDGSEQEVILKQEHDPDEDIKLIDELIPHFRSPNYLKDRGRPILLVYRVEIMRDPQRVVAAWRDAARRAGFPDLYICAVASFGFDDPLSFGFDALVEFPPHSATAESIDPKKLDANPEFEGQIYSYKSYVDNYSKRPDYDAPCHPGIMPRWDNTARKGTASHIFHGATPEEFERLSQIAIGRALKRPEQPPLLFINSWNEWAEGANLEPDRDSGKSYLEAYRRAWVSHTADPDPTDENRRLRVENSVLGKMVEQNFSIAAQPVTNLEPAILASADSQADELRASVDFLNGSRGFVNTIARTLHRCRISGWASPPRQSETGEPIATYLRLTDQISGEAFYALVDQHTFREDVVAFLGWDGSTSRQMGYEAVLDLTEVPPGYYDVSLLQFDEKDGTIVSWTSGTVGRLYRG</sequence>
<name>A0ABV7MGA1_9PROT</name>
<dbReference type="Proteomes" id="UP001595607">
    <property type="component" value="Unassembled WGS sequence"/>
</dbReference>